<protein>
    <recommendedName>
        <fullName evidence="1">Cobalamin-independent methionine synthase MetE C-terminal/archaeal domain-containing protein</fullName>
    </recommendedName>
</protein>
<reference evidence="2" key="1">
    <citation type="journal article" date="2020" name="mSystems">
        <title>Genome- and Community-Level Interaction Insights into Carbon Utilization and Element Cycling Functions of Hydrothermarchaeota in Hydrothermal Sediment.</title>
        <authorList>
            <person name="Zhou Z."/>
            <person name="Liu Y."/>
            <person name="Xu W."/>
            <person name="Pan J."/>
            <person name="Luo Z.H."/>
            <person name="Li M."/>
        </authorList>
    </citation>
    <scope>NUCLEOTIDE SEQUENCE [LARGE SCALE GENOMIC DNA]</scope>
    <source>
        <strain evidence="2">SpSt-413</strain>
    </source>
</reference>
<dbReference type="GO" id="GO:0003871">
    <property type="term" value="F:5-methyltetrahydropteroyltriglutamate-homocysteine S-methyltransferase activity"/>
    <property type="evidence" value="ECO:0007669"/>
    <property type="project" value="InterPro"/>
</dbReference>
<dbReference type="EMBL" id="DSRP01000295">
    <property type="protein sequence ID" value="HGG92149.1"/>
    <property type="molecule type" value="Genomic_DNA"/>
</dbReference>
<evidence type="ECO:0000259" key="1">
    <source>
        <dbReference type="Pfam" id="PF01717"/>
    </source>
</evidence>
<dbReference type="SUPFAM" id="SSF51726">
    <property type="entry name" value="UROD/MetE-like"/>
    <property type="match status" value="1"/>
</dbReference>
<dbReference type="GO" id="GO:0009086">
    <property type="term" value="P:methionine biosynthetic process"/>
    <property type="evidence" value="ECO:0007669"/>
    <property type="project" value="InterPro"/>
</dbReference>
<dbReference type="PANTHER" id="PTHR43844">
    <property type="entry name" value="METHIONINE SYNTHASE"/>
    <property type="match status" value="1"/>
</dbReference>
<dbReference type="InterPro" id="IPR002629">
    <property type="entry name" value="Met_Synth_C/arc"/>
</dbReference>
<dbReference type="AlphaFoldDB" id="A0A7C4EI96"/>
<sequence>MGEELAYAAELMNAVIDGVDGPRIGMHICRGNWSTREDVLLTGDYTPLLPSLSAMKVRQFVLEYCTPRAGDIGVVGATLNGPVPGSTRLRELGLGVVNPRTTEVESPEEIVRRASAALAYYAPEQLFLNTDCGFGCFANRCVNVEDVAAAKIRNIVAAARILRDTHG</sequence>
<name>A0A7C4EI96_9BACT</name>
<feature type="domain" description="Cobalamin-independent methionine synthase MetE C-terminal/archaeal" evidence="1">
    <location>
        <begin position="90"/>
        <end position="160"/>
    </location>
</feature>
<comment type="caution">
    <text evidence="2">The sequence shown here is derived from an EMBL/GenBank/DDBJ whole genome shotgun (WGS) entry which is preliminary data.</text>
</comment>
<dbReference type="Pfam" id="PF01717">
    <property type="entry name" value="Meth_synt_2"/>
    <property type="match status" value="1"/>
</dbReference>
<evidence type="ECO:0000313" key="2">
    <source>
        <dbReference type="EMBL" id="HGG92149.1"/>
    </source>
</evidence>
<dbReference type="PANTHER" id="PTHR43844:SF1">
    <property type="entry name" value="METHIONINE SYNTHASE"/>
    <property type="match status" value="1"/>
</dbReference>
<proteinExistence type="predicted"/>
<dbReference type="Gene3D" id="3.20.20.210">
    <property type="match status" value="1"/>
</dbReference>
<dbReference type="InterPro" id="IPR038071">
    <property type="entry name" value="UROD/MetE-like_sf"/>
</dbReference>
<dbReference type="GO" id="GO:0008270">
    <property type="term" value="F:zinc ion binding"/>
    <property type="evidence" value="ECO:0007669"/>
    <property type="project" value="InterPro"/>
</dbReference>
<organism evidence="2">
    <name type="scientific">Fundidesulfovibrio putealis</name>
    <dbReference type="NCBI Taxonomy" id="270496"/>
    <lineage>
        <taxon>Bacteria</taxon>
        <taxon>Pseudomonadati</taxon>
        <taxon>Thermodesulfobacteriota</taxon>
        <taxon>Desulfovibrionia</taxon>
        <taxon>Desulfovibrionales</taxon>
        <taxon>Desulfovibrionaceae</taxon>
        <taxon>Fundidesulfovibrio</taxon>
    </lineage>
</organism>
<gene>
    <name evidence="2" type="ORF">ENR59_04270</name>
</gene>
<accession>A0A7C4EI96</accession>